<dbReference type="OrthoDB" id="6465464at2"/>
<reference evidence="2 3" key="1">
    <citation type="submission" date="2018-08" db="EMBL/GenBank/DDBJ databases">
        <title>Recombination of ecologically and evolutionarily significant loci maintains genetic cohesion in the Pseudomonas syringae species complex.</title>
        <authorList>
            <person name="Dillon M."/>
            <person name="Thakur S."/>
            <person name="Almeida R.N.D."/>
            <person name="Weir B.S."/>
            <person name="Guttman D.S."/>
        </authorList>
    </citation>
    <scope>NUCLEOTIDE SEQUENCE [LARGE SCALE GENOMIC DNA]</scope>
    <source>
        <strain evidence="2 3">ICMP 3353</strain>
    </source>
</reference>
<dbReference type="AlphaFoldDB" id="A0A3M4LXU5"/>
<dbReference type="EMBL" id="RBRE01000044">
    <property type="protein sequence ID" value="RMQ45924.1"/>
    <property type="molecule type" value="Genomic_DNA"/>
</dbReference>
<evidence type="ECO:0000313" key="2">
    <source>
        <dbReference type="EMBL" id="RMQ45924.1"/>
    </source>
</evidence>
<comment type="caution">
    <text evidence="2">The sequence shown here is derived from an EMBL/GenBank/DDBJ whole genome shotgun (WGS) entry which is preliminary data.</text>
</comment>
<evidence type="ECO:0008006" key="4">
    <source>
        <dbReference type="Google" id="ProtNLM"/>
    </source>
</evidence>
<dbReference type="Proteomes" id="UP000277236">
    <property type="component" value="Unassembled WGS sequence"/>
</dbReference>
<sequence>MKIFYSPSASGFFDAAINSAAQIPDDAVAITAARRNELLEGIATGLVIRVSDAGEPVLVDPPVDAGYVATQERAWRDSVIEQLKWLSERHRDEQDMGRPLTLTDDQFLELLNYLQLLRDWPQSPDFPDAEKRPAAPPWIAEQIK</sequence>
<protein>
    <recommendedName>
        <fullName evidence="4">Phage tail protein</fullName>
    </recommendedName>
</protein>
<evidence type="ECO:0000256" key="1">
    <source>
        <dbReference type="SAM" id="MobiDB-lite"/>
    </source>
</evidence>
<feature type="region of interest" description="Disordered" evidence="1">
    <location>
        <begin position="124"/>
        <end position="144"/>
    </location>
</feature>
<gene>
    <name evidence="2" type="ORF">ALQ04_01669</name>
</gene>
<organism evidence="2 3">
    <name type="scientific">Pseudomonas cichorii</name>
    <dbReference type="NCBI Taxonomy" id="36746"/>
    <lineage>
        <taxon>Bacteria</taxon>
        <taxon>Pseudomonadati</taxon>
        <taxon>Pseudomonadota</taxon>
        <taxon>Gammaproteobacteria</taxon>
        <taxon>Pseudomonadales</taxon>
        <taxon>Pseudomonadaceae</taxon>
        <taxon>Pseudomonas</taxon>
    </lineage>
</organism>
<proteinExistence type="predicted"/>
<dbReference type="RefSeq" id="WP_122316139.1">
    <property type="nucleotide sequence ID" value="NZ_RBRE01000044.1"/>
</dbReference>
<name>A0A3M4LXU5_PSECI</name>
<accession>A0A3M4LXU5</accession>
<evidence type="ECO:0000313" key="3">
    <source>
        <dbReference type="Proteomes" id="UP000277236"/>
    </source>
</evidence>